<protein>
    <submittedName>
        <fullName evidence="1">N-acetylglucosaminyl deacetylase, LmbE family</fullName>
    </submittedName>
</protein>
<reference evidence="1 2" key="1">
    <citation type="submission" date="2016-04" db="EMBL/GenBank/DDBJ databases">
        <title>Draft genome sequence of Janthinobacterium psychrotolerans sp. nov., isolated from freshwater sediments in Denmark.</title>
        <authorList>
            <person name="Gong X."/>
            <person name="Skrivergaard S."/>
            <person name="Korsgaard B.S."/>
            <person name="Schreiber L."/>
            <person name="Marshall I.P."/>
            <person name="Finster K."/>
            <person name="Schramm A."/>
        </authorList>
    </citation>
    <scope>NUCLEOTIDE SEQUENCE [LARGE SCALE GENOMIC DNA]</scope>
    <source>
        <strain evidence="1 2">S3-2</strain>
    </source>
</reference>
<name>A0A1A7BTA6_9BURK</name>
<evidence type="ECO:0000313" key="2">
    <source>
        <dbReference type="Proteomes" id="UP000092713"/>
    </source>
</evidence>
<dbReference type="AlphaFoldDB" id="A0A1A7BTA6"/>
<dbReference type="GO" id="GO:0016811">
    <property type="term" value="F:hydrolase activity, acting on carbon-nitrogen (but not peptide) bonds, in linear amides"/>
    <property type="evidence" value="ECO:0007669"/>
    <property type="project" value="TreeGrafter"/>
</dbReference>
<dbReference type="SUPFAM" id="SSF102588">
    <property type="entry name" value="LmbE-like"/>
    <property type="match status" value="1"/>
</dbReference>
<evidence type="ECO:0000313" key="1">
    <source>
        <dbReference type="EMBL" id="OBV36742.1"/>
    </source>
</evidence>
<keyword evidence="2" id="KW-1185">Reference proteome</keyword>
<comment type="caution">
    <text evidence="1">The sequence shown here is derived from an EMBL/GenBank/DDBJ whole genome shotgun (WGS) entry which is preliminary data.</text>
</comment>
<organism evidence="1 2">
    <name type="scientific">Janthinobacterium psychrotolerans</name>
    <dbReference type="NCBI Taxonomy" id="1747903"/>
    <lineage>
        <taxon>Bacteria</taxon>
        <taxon>Pseudomonadati</taxon>
        <taxon>Pseudomonadota</taxon>
        <taxon>Betaproteobacteria</taxon>
        <taxon>Burkholderiales</taxon>
        <taxon>Oxalobacteraceae</taxon>
        <taxon>Janthinobacterium</taxon>
    </lineage>
</organism>
<dbReference type="PANTHER" id="PTHR12993:SF29">
    <property type="entry name" value="BLR3841 PROTEIN"/>
    <property type="match status" value="1"/>
</dbReference>
<dbReference type="EMBL" id="LOCQ01000062">
    <property type="protein sequence ID" value="OBV36742.1"/>
    <property type="molecule type" value="Genomic_DNA"/>
</dbReference>
<dbReference type="Proteomes" id="UP000092713">
    <property type="component" value="Unassembled WGS sequence"/>
</dbReference>
<dbReference type="RefSeq" id="WP_245714465.1">
    <property type="nucleotide sequence ID" value="NZ_LOCQ01000062.1"/>
</dbReference>
<dbReference type="Gene3D" id="3.40.50.10320">
    <property type="entry name" value="LmbE-like"/>
    <property type="match status" value="1"/>
</dbReference>
<dbReference type="InterPro" id="IPR003737">
    <property type="entry name" value="GlcNAc_PI_deacetylase-related"/>
</dbReference>
<dbReference type="Pfam" id="PF02585">
    <property type="entry name" value="PIG-L"/>
    <property type="match status" value="1"/>
</dbReference>
<dbReference type="PANTHER" id="PTHR12993">
    <property type="entry name" value="N-ACETYLGLUCOSAMINYL-PHOSPHATIDYLINOSITOL DE-N-ACETYLASE-RELATED"/>
    <property type="match status" value="1"/>
</dbReference>
<gene>
    <name evidence="1" type="ORF">ASR47_1001215</name>
</gene>
<proteinExistence type="predicted"/>
<accession>A0A1A7BTA6</accession>
<dbReference type="InterPro" id="IPR024078">
    <property type="entry name" value="LmbE-like_dom_sf"/>
</dbReference>
<dbReference type="PATRIC" id="fig|1747903.4.peg.229"/>
<sequence>MHLKMIAEQERRIEGAGTPDAAWQAWPGLAALPPVTARELVPGSTRAVVVAPHPDDEVLACGGLLQLLAAQGSEVLLVAVTDGGGSHPGSVLWPKERLCRVRPEESRLAAGALGVAPSWLRLGLPDGGLAGRVQLLAAVLQDIVRPGDTVLTTWRFDGHPDHEACGQACALAARNCGAMLVEMPVWTWHWAAPADARVPWRRARRLALSDDVLQRKRDAMRCFASQLGADHSTGQEAILAPHALQRLLHPYEVYFR</sequence>
<dbReference type="STRING" id="1747903.ASR47_1001215"/>